<keyword evidence="3" id="KW-1185">Reference proteome</keyword>
<organism evidence="2 3">
    <name type="scientific">Cerrena zonata</name>
    <dbReference type="NCBI Taxonomy" id="2478898"/>
    <lineage>
        <taxon>Eukaryota</taxon>
        <taxon>Fungi</taxon>
        <taxon>Dikarya</taxon>
        <taxon>Basidiomycota</taxon>
        <taxon>Agaricomycotina</taxon>
        <taxon>Agaricomycetes</taxon>
        <taxon>Polyporales</taxon>
        <taxon>Cerrenaceae</taxon>
        <taxon>Cerrena</taxon>
    </lineage>
</organism>
<protein>
    <submittedName>
        <fullName evidence="2">Uncharacterized protein</fullName>
    </submittedName>
</protein>
<evidence type="ECO:0000313" key="2">
    <source>
        <dbReference type="EMBL" id="KAK7684246.1"/>
    </source>
</evidence>
<accession>A0AAW0FTY7</accession>
<comment type="caution">
    <text evidence="2">The sequence shown here is derived from an EMBL/GenBank/DDBJ whole genome shotgun (WGS) entry which is preliminary data.</text>
</comment>
<dbReference type="Proteomes" id="UP001385951">
    <property type="component" value="Unassembled WGS sequence"/>
</dbReference>
<dbReference type="AlphaFoldDB" id="A0AAW0FTY7"/>
<name>A0AAW0FTY7_9APHY</name>
<evidence type="ECO:0000256" key="1">
    <source>
        <dbReference type="SAM" id="MobiDB-lite"/>
    </source>
</evidence>
<sequence length="353" mass="39361">MLFGSPNGLCSSITESKHIVAVKKPWRRSSKNNPLPQILATNTRLSKLSALRVKFGTLGMLKYDVLTAARVEMGLEDPEDDDDDDDDDVQFRDEEDESMPSAEPRALSYVHLSRTPAHMRSVTQLGDELDVPNLAELLGRFIWDQVYPDPYLTSDDIPTNQLPKIHTNLAIHLSAVATFYAPSEISGPQGMHREIIRSNPSWRNEYARFDTVLVHTNPDFDDMRGMVVARIKQFLTFTHDSTRMPCAIVEWFIPCGENPDPETGMWIVEPEIESGKRTVGIIHLDSIVRACHLIGIWGASRVPPRDNILVTVDPKNPECPDSTDSCQSETVHFPGALGTPQDLSGVSGDFLIS</sequence>
<reference evidence="2 3" key="1">
    <citation type="submission" date="2022-09" db="EMBL/GenBank/DDBJ databases">
        <authorList>
            <person name="Palmer J.M."/>
        </authorList>
    </citation>
    <scope>NUCLEOTIDE SEQUENCE [LARGE SCALE GENOMIC DNA]</scope>
    <source>
        <strain evidence="2 3">DSM 7382</strain>
    </source>
</reference>
<gene>
    <name evidence="2" type="ORF">QCA50_012570</name>
</gene>
<feature type="compositionally biased region" description="Acidic residues" evidence="1">
    <location>
        <begin position="74"/>
        <end position="98"/>
    </location>
</feature>
<feature type="region of interest" description="Disordered" evidence="1">
    <location>
        <begin position="74"/>
        <end position="103"/>
    </location>
</feature>
<dbReference type="EMBL" id="JASBNA010000026">
    <property type="protein sequence ID" value="KAK7684246.1"/>
    <property type="molecule type" value="Genomic_DNA"/>
</dbReference>
<evidence type="ECO:0000313" key="3">
    <source>
        <dbReference type="Proteomes" id="UP001385951"/>
    </source>
</evidence>
<proteinExistence type="predicted"/>